<dbReference type="OrthoDB" id="4675400at2"/>
<evidence type="ECO:0000313" key="2">
    <source>
        <dbReference type="EMBL" id="SCL44879.1"/>
    </source>
</evidence>
<dbReference type="Proteomes" id="UP000199001">
    <property type="component" value="Unassembled WGS sequence"/>
</dbReference>
<accession>A0A1C6TT81</accession>
<keyword evidence="3" id="KW-1185">Reference proteome</keyword>
<evidence type="ECO:0000256" key="1">
    <source>
        <dbReference type="SAM" id="MobiDB-lite"/>
    </source>
</evidence>
<name>A0A1C6TT81_9ACTN</name>
<dbReference type="RefSeq" id="WP_091094858.1">
    <property type="nucleotide sequence ID" value="NZ_FMHZ01000002.1"/>
</dbReference>
<sequence length="505" mass="54840">MTPVLGPAWTAKPDTPEDTGRQPLAVETVIGSHAAALVPGVITTTPHARYVALHARLAIEARRRGWTAKHDQDRFRDLVRRAEVVLGAVSVAHGLDEPDEHRARAGDFGAHGVNTIGKELRETDAADVGRLAATYSQVPGGYLQTYAGIELLVGLTDGGRVPAPGPAADEGLLSALDEVVTVAGREQPLSRRQLRGLRHLCLCGIGDAPDGECVRRAYFADRDGDRAAGRTHRHSAALLVGALEGRAVGQSLDMAMDDRCCFTAGLRDLLGSDELYEHARTWRGALLRNWSVWAWRLIWAELVSPLAERPGTRAQAIERFAGQLPDGTVQQALVDGLPAMVDAGTGTLLPAEHDLNHHPRNADRWTMLDLLRMLAVGAERLGHLDPVSRAAFVGTLPDDLGPEYVARWLHQNADRPLAGAAVDLAGHLFQRAEAVSRQKMQWTRAGLRLPTRLRRVGDRWRLEGEEGSGAVSLRLPTFTSFLRQLGVLAVSADTWTAGRHVEVVR</sequence>
<organism evidence="2 3">
    <name type="scientific">Micromonospora citrea</name>
    <dbReference type="NCBI Taxonomy" id="47855"/>
    <lineage>
        <taxon>Bacteria</taxon>
        <taxon>Bacillati</taxon>
        <taxon>Actinomycetota</taxon>
        <taxon>Actinomycetes</taxon>
        <taxon>Micromonosporales</taxon>
        <taxon>Micromonosporaceae</taxon>
        <taxon>Micromonospora</taxon>
    </lineage>
</organism>
<proteinExistence type="predicted"/>
<dbReference type="EMBL" id="FMHZ01000002">
    <property type="protein sequence ID" value="SCL44879.1"/>
    <property type="molecule type" value="Genomic_DNA"/>
</dbReference>
<dbReference type="AlphaFoldDB" id="A0A1C6TT81"/>
<feature type="region of interest" description="Disordered" evidence="1">
    <location>
        <begin position="1"/>
        <end position="20"/>
    </location>
</feature>
<protein>
    <submittedName>
        <fullName evidence="2">Uncharacterized protein</fullName>
    </submittedName>
</protein>
<evidence type="ECO:0000313" key="3">
    <source>
        <dbReference type="Proteomes" id="UP000199001"/>
    </source>
</evidence>
<gene>
    <name evidence="2" type="ORF">GA0070606_0496</name>
</gene>
<reference evidence="3" key="1">
    <citation type="submission" date="2016-06" db="EMBL/GenBank/DDBJ databases">
        <authorList>
            <person name="Varghese N."/>
            <person name="Submissions Spin"/>
        </authorList>
    </citation>
    <scope>NUCLEOTIDE SEQUENCE [LARGE SCALE GENOMIC DNA]</scope>
    <source>
        <strain evidence="3">DSM 43903</strain>
    </source>
</reference>